<organism evidence="1">
    <name type="scientific">viral metagenome</name>
    <dbReference type="NCBI Taxonomy" id="1070528"/>
    <lineage>
        <taxon>unclassified sequences</taxon>
        <taxon>metagenomes</taxon>
        <taxon>organismal metagenomes</taxon>
    </lineage>
</organism>
<gene>
    <name evidence="1" type="ORF">MM415B02049_0014</name>
</gene>
<accession>A0A6M3IE07</accession>
<dbReference type="EMBL" id="MT141157">
    <property type="protein sequence ID" value="QJA55417.1"/>
    <property type="molecule type" value="Genomic_DNA"/>
</dbReference>
<reference evidence="1" key="1">
    <citation type="submission" date="2020-03" db="EMBL/GenBank/DDBJ databases">
        <title>The deep terrestrial virosphere.</title>
        <authorList>
            <person name="Holmfeldt K."/>
            <person name="Nilsson E."/>
            <person name="Simone D."/>
            <person name="Lopez-Fernandez M."/>
            <person name="Wu X."/>
            <person name="de Brujin I."/>
            <person name="Lundin D."/>
            <person name="Andersson A."/>
            <person name="Bertilsson S."/>
            <person name="Dopson M."/>
        </authorList>
    </citation>
    <scope>NUCLEOTIDE SEQUENCE</scope>
    <source>
        <strain evidence="1">MM415B02049</strain>
    </source>
</reference>
<protein>
    <submittedName>
        <fullName evidence="1">Uncharacterized protein</fullName>
    </submittedName>
</protein>
<sequence length="64" mass="7201">MALIKIINTGDKINFFIPQGYLPENDETIEVILAERTRNAAVLKITAPLTILITHVRNNRNSPD</sequence>
<name>A0A6M3IE07_9ZZZZ</name>
<evidence type="ECO:0000313" key="1">
    <source>
        <dbReference type="EMBL" id="QJA55417.1"/>
    </source>
</evidence>
<dbReference type="AlphaFoldDB" id="A0A6M3IE07"/>
<proteinExistence type="predicted"/>